<reference evidence="3" key="2">
    <citation type="submission" date="2015-01" db="EMBL/GenBank/DDBJ databases">
        <title>Evolutionary Origins and Diversification of the Mycorrhizal Mutualists.</title>
        <authorList>
            <consortium name="DOE Joint Genome Institute"/>
            <consortium name="Mycorrhizal Genomics Consortium"/>
            <person name="Kohler A."/>
            <person name="Kuo A."/>
            <person name="Nagy L.G."/>
            <person name="Floudas D."/>
            <person name="Copeland A."/>
            <person name="Barry K.W."/>
            <person name="Cichocki N."/>
            <person name="Veneault-Fourrey C."/>
            <person name="LaButti K."/>
            <person name="Lindquist E.A."/>
            <person name="Lipzen A."/>
            <person name="Lundell T."/>
            <person name="Morin E."/>
            <person name="Murat C."/>
            <person name="Riley R."/>
            <person name="Ohm R."/>
            <person name="Sun H."/>
            <person name="Tunlid A."/>
            <person name="Henrissat B."/>
            <person name="Grigoriev I.V."/>
            <person name="Hibbett D.S."/>
            <person name="Martin F."/>
        </authorList>
    </citation>
    <scope>NUCLEOTIDE SEQUENCE [LARGE SCALE GENOMIC DNA]</scope>
    <source>
        <strain evidence="3">F 1598</strain>
    </source>
</reference>
<feature type="region of interest" description="Disordered" evidence="1">
    <location>
        <begin position="1"/>
        <end position="29"/>
    </location>
</feature>
<dbReference type="EMBL" id="KN833003">
    <property type="protein sequence ID" value="KIM80585.1"/>
    <property type="molecule type" value="Genomic_DNA"/>
</dbReference>
<evidence type="ECO:0000256" key="1">
    <source>
        <dbReference type="SAM" id="MobiDB-lite"/>
    </source>
</evidence>
<proteinExistence type="predicted"/>
<dbReference type="Proteomes" id="UP000054166">
    <property type="component" value="Unassembled WGS sequence"/>
</dbReference>
<keyword evidence="3" id="KW-1185">Reference proteome</keyword>
<name>A0A0C3F7D8_PILCF</name>
<feature type="compositionally biased region" description="Basic and acidic residues" evidence="1">
    <location>
        <begin position="84"/>
        <end position="99"/>
    </location>
</feature>
<feature type="compositionally biased region" description="Basic and acidic residues" evidence="1">
    <location>
        <begin position="1"/>
        <end position="24"/>
    </location>
</feature>
<reference evidence="2 3" key="1">
    <citation type="submission" date="2014-04" db="EMBL/GenBank/DDBJ databases">
        <authorList>
            <consortium name="DOE Joint Genome Institute"/>
            <person name="Kuo A."/>
            <person name="Tarkka M."/>
            <person name="Buscot F."/>
            <person name="Kohler A."/>
            <person name="Nagy L.G."/>
            <person name="Floudas D."/>
            <person name="Copeland A."/>
            <person name="Barry K.W."/>
            <person name="Cichocki N."/>
            <person name="Veneault-Fourrey C."/>
            <person name="LaButti K."/>
            <person name="Lindquist E.A."/>
            <person name="Lipzen A."/>
            <person name="Lundell T."/>
            <person name="Morin E."/>
            <person name="Murat C."/>
            <person name="Sun H."/>
            <person name="Tunlid A."/>
            <person name="Henrissat B."/>
            <person name="Grigoriev I.V."/>
            <person name="Hibbett D.S."/>
            <person name="Martin F."/>
            <person name="Nordberg H.P."/>
            <person name="Cantor M.N."/>
            <person name="Hua S.X."/>
        </authorList>
    </citation>
    <scope>NUCLEOTIDE SEQUENCE [LARGE SCALE GENOMIC DNA]</scope>
    <source>
        <strain evidence="2 3">F 1598</strain>
    </source>
</reference>
<sequence length="176" mass="19638">MTRRLEGLQDGPREGAKWRNDRNPTTRQLGSVTTALLKEAQAIAKAEQIYKKILTSTAGFDVKECTRAGGSDHPSEGVHVQHRKSQDRETHPDPPRLLHPDTGQQPGPNQWVLRPQVLKCLKEIRVRGRVVILLRVEEARLEVELGLEVRKAKILFSLSAQATRRGAGDVEVYGAV</sequence>
<feature type="region of interest" description="Disordered" evidence="1">
    <location>
        <begin position="65"/>
        <end position="110"/>
    </location>
</feature>
<dbReference type="HOGENOM" id="CLU_1525742_0_0_1"/>
<evidence type="ECO:0000313" key="2">
    <source>
        <dbReference type="EMBL" id="KIM80585.1"/>
    </source>
</evidence>
<dbReference type="InParanoid" id="A0A0C3F7D8"/>
<protein>
    <submittedName>
        <fullName evidence="2">Uncharacterized protein</fullName>
    </submittedName>
</protein>
<accession>A0A0C3F7D8</accession>
<dbReference type="AlphaFoldDB" id="A0A0C3F7D8"/>
<organism evidence="2 3">
    <name type="scientific">Piloderma croceum (strain F 1598)</name>
    <dbReference type="NCBI Taxonomy" id="765440"/>
    <lineage>
        <taxon>Eukaryota</taxon>
        <taxon>Fungi</taxon>
        <taxon>Dikarya</taxon>
        <taxon>Basidiomycota</taxon>
        <taxon>Agaricomycotina</taxon>
        <taxon>Agaricomycetes</taxon>
        <taxon>Agaricomycetidae</taxon>
        <taxon>Atheliales</taxon>
        <taxon>Atheliaceae</taxon>
        <taxon>Piloderma</taxon>
    </lineage>
</organism>
<gene>
    <name evidence="2" type="ORF">PILCRDRAFT_89554</name>
</gene>
<evidence type="ECO:0000313" key="3">
    <source>
        <dbReference type="Proteomes" id="UP000054166"/>
    </source>
</evidence>